<accession>A0ABT1WG11</accession>
<dbReference type="Pfam" id="PF13977">
    <property type="entry name" value="TetR_C_6"/>
    <property type="match status" value="1"/>
</dbReference>
<dbReference type="PANTHER" id="PTHR30055">
    <property type="entry name" value="HTH-TYPE TRANSCRIPTIONAL REGULATOR RUTR"/>
    <property type="match status" value="1"/>
</dbReference>
<evidence type="ECO:0000256" key="4">
    <source>
        <dbReference type="ARBA" id="ARBA00023163"/>
    </source>
</evidence>
<dbReference type="Proteomes" id="UP001204142">
    <property type="component" value="Unassembled WGS sequence"/>
</dbReference>
<proteinExistence type="predicted"/>
<organism evidence="7 8">
    <name type="scientific">Limnobacter humi</name>
    <dbReference type="NCBI Taxonomy" id="1778671"/>
    <lineage>
        <taxon>Bacteria</taxon>
        <taxon>Pseudomonadati</taxon>
        <taxon>Pseudomonadota</taxon>
        <taxon>Betaproteobacteria</taxon>
        <taxon>Burkholderiales</taxon>
        <taxon>Burkholderiaceae</taxon>
        <taxon>Limnobacter</taxon>
    </lineage>
</organism>
<evidence type="ECO:0000313" key="8">
    <source>
        <dbReference type="Proteomes" id="UP001204142"/>
    </source>
</evidence>
<evidence type="ECO:0000313" key="7">
    <source>
        <dbReference type="EMBL" id="MCQ8896460.1"/>
    </source>
</evidence>
<dbReference type="Gene3D" id="1.10.357.10">
    <property type="entry name" value="Tetracycline Repressor, domain 2"/>
    <property type="match status" value="1"/>
</dbReference>
<gene>
    <name evidence="7" type="ORF">NQT62_08450</name>
</gene>
<keyword evidence="2" id="KW-0805">Transcription regulation</keyword>
<protein>
    <submittedName>
        <fullName evidence="7">TetR/AcrR family transcriptional regulator</fullName>
    </submittedName>
</protein>
<keyword evidence="4" id="KW-0804">Transcription</keyword>
<keyword evidence="3 5" id="KW-0238">DNA-binding</keyword>
<dbReference type="InterPro" id="IPR001647">
    <property type="entry name" value="HTH_TetR"/>
</dbReference>
<dbReference type="Pfam" id="PF00440">
    <property type="entry name" value="TetR_N"/>
    <property type="match status" value="1"/>
</dbReference>
<sequence length="200" mass="22311">MSAQLDRKTSDKAELRRQQILDAAAECFKKRGFHGASMADISKSFGMSCGHIYNYFESKEAIIEAMVARDLEHTLDRLATLSEEKDLLKALLLRTDEGVQRRMVNSGMDAEILAEAGRNPKVAQTVQETDREIRERLATLVEHIHHTAGSPIDPDAVRAKTTLLMAIFDGLMIRAIRDPEVVKQNLGPTVRLMIQNLLAG</sequence>
<dbReference type="InterPro" id="IPR036271">
    <property type="entry name" value="Tet_transcr_reg_TetR-rel_C_sf"/>
</dbReference>
<dbReference type="EMBL" id="JANIGO010000002">
    <property type="protein sequence ID" value="MCQ8896460.1"/>
    <property type="molecule type" value="Genomic_DNA"/>
</dbReference>
<keyword evidence="8" id="KW-1185">Reference proteome</keyword>
<dbReference type="SUPFAM" id="SSF46689">
    <property type="entry name" value="Homeodomain-like"/>
    <property type="match status" value="1"/>
</dbReference>
<feature type="domain" description="HTH tetR-type" evidence="6">
    <location>
        <begin position="14"/>
        <end position="74"/>
    </location>
</feature>
<evidence type="ECO:0000259" key="6">
    <source>
        <dbReference type="PROSITE" id="PS50977"/>
    </source>
</evidence>
<evidence type="ECO:0000256" key="3">
    <source>
        <dbReference type="ARBA" id="ARBA00023125"/>
    </source>
</evidence>
<evidence type="ECO:0000256" key="5">
    <source>
        <dbReference type="PROSITE-ProRule" id="PRU00335"/>
    </source>
</evidence>
<dbReference type="SUPFAM" id="SSF48498">
    <property type="entry name" value="Tetracyclin repressor-like, C-terminal domain"/>
    <property type="match status" value="1"/>
</dbReference>
<dbReference type="InterPro" id="IPR050109">
    <property type="entry name" value="HTH-type_TetR-like_transc_reg"/>
</dbReference>
<feature type="DNA-binding region" description="H-T-H motif" evidence="5">
    <location>
        <begin position="37"/>
        <end position="56"/>
    </location>
</feature>
<dbReference type="PROSITE" id="PS50977">
    <property type="entry name" value="HTH_TETR_2"/>
    <property type="match status" value="1"/>
</dbReference>
<comment type="caution">
    <text evidence="7">The sequence shown here is derived from an EMBL/GenBank/DDBJ whole genome shotgun (WGS) entry which is preliminary data.</text>
</comment>
<dbReference type="PRINTS" id="PR00455">
    <property type="entry name" value="HTHTETR"/>
</dbReference>
<name>A0ABT1WG11_9BURK</name>
<reference evidence="7 8" key="1">
    <citation type="submission" date="2022-07" db="EMBL/GenBank/DDBJ databases">
        <authorList>
            <person name="Xamxidin M."/>
            <person name="Wu M."/>
        </authorList>
    </citation>
    <scope>NUCLEOTIDE SEQUENCE [LARGE SCALE GENOMIC DNA]</scope>
    <source>
        <strain evidence="7 8">NBRC 111650</strain>
    </source>
</reference>
<evidence type="ECO:0000256" key="2">
    <source>
        <dbReference type="ARBA" id="ARBA00023015"/>
    </source>
</evidence>
<dbReference type="InterPro" id="IPR039538">
    <property type="entry name" value="BetI_C"/>
</dbReference>
<keyword evidence="1" id="KW-0678">Repressor</keyword>
<dbReference type="RefSeq" id="WP_256764236.1">
    <property type="nucleotide sequence ID" value="NZ_JANIGO010000002.1"/>
</dbReference>
<dbReference type="PANTHER" id="PTHR30055:SF234">
    <property type="entry name" value="HTH-TYPE TRANSCRIPTIONAL REGULATOR BETI"/>
    <property type="match status" value="1"/>
</dbReference>
<evidence type="ECO:0000256" key="1">
    <source>
        <dbReference type="ARBA" id="ARBA00022491"/>
    </source>
</evidence>
<dbReference type="InterPro" id="IPR009057">
    <property type="entry name" value="Homeodomain-like_sf"/>
</dbReference>